<sequence length="135" mass="14550">MSLTLFLSLLHISLHPFVSISTFEPKLRGFYIDENAVSSTLSSVNPSIKGRRYRRSVGCEPDLPSFCTLLNSLPLSGRSLLSPACFSSPTSVNATLHPSAATHPGGGFHVHFQSVATPGLLCFLRDYAEELLEGG</sequence>
<organism evidence="2 3">
    <name type="scientific">Tetraparma gracilis</name>
    <dbReference type="NCBI Taxonomy" id="2962635"/>
    <lineage>
        <taxon>Eukaryota</taxon>
        <taxon>Sar</taxon>
        <taxon>Stramenopiles</taxon>
        <taxon>Ochrophyta</taxon>
        <taxon>Bolidophyceae</taxon>
        <taxon>Parmales</taxon>
        <taxon>Triparmaceae</taxon>
        <taxon>Tetraparma</taxon>
    </lineage>
</organism>
<proteinExistence type="predicted"/>
<comment type="caution">
    <text evidence="2">The sequence shown here is derived from an EMBL/GenBank/DDBJ whole genome shotgun (WGS) entry which is preliminary data.</text>
</comment>
<evidence type="ECO:0008006" key="4">
    <source>
        <dbReference type="Google" id="ProtNLM"/>
    </source>
</evidence>
<dbReference type="EMBL" id="BRYB01006002">
    <property type="protein sequence ID" value="GMI31815.1"/>
    <property type="molecule type" value="Genomic_DNA"/>
</dbReference>
<gene>
    <name evidence="2" type="ORF">TeGR_g12358</name>
</gene>
<dbReference type="Proteomes" id="UP001165060">
    <property type="component" value="Unassembled WGS sequence"/>
</dbReference>
<keyword evidence="1" id="KW-0732">Signal</keyword>
<name>A0ABQ6MRU2_9STRA</name>
<protein>
    <recommendedName>
        <fullName evidence="4">Secreted protein</fullName>
    </recommendedName>
</protein>
<feature type="non-terminal residue" evidence="2">
    <location>
        <position position="135"/>
    </location>
</feature>
<keyword evidence="3" id="KW-1185">Reference proteome</keyword>
<feature type="signal peptide" evidence="1">
    <location>
        <begin position="1"/>
        <end position="19"/>
    </location>
</feature>
<evidence type="ECO:0000313" key="3">
    <source>
        <dbReference type="Proteomes" id="UP001165060"/>
    </source>
</evidence>
<feature type="chain" id="PRO_5046929496" description="Secreted protein" evidence="1">
    <location>
        <begin position="20"/>
        <end position="135"/>
    </location>
</feature>
<reference evidence="2 3" key="1">
    <citation type="journal article" date="2023" name="Commun. Biol.">
        <title>Genome analysis of Parmales, the sister group of diatoms, reveals the evolutionary specialization of diatoms from phago-mixotrophs to photoautotrophs.</title>
        <authorList>
            <person name="Ban H."/>
            <person name="Sato S."/>
            <person name="Yoshikawa S."/>
            <person name="Yamada K."/>
            <person name="Nakamura Y."/>
            <person name="Ichinomiya M."/>
            <person name="Sato N."/>
            <person name="Blanc-Mathieu R."/>
            <person name="Endo H."/>
            <person name="Kuwata A."/>
            <person name="Ogata H."/>
        </authorList>
    </citation>
    <scope>NUCLEOTIDE SEQUENCE [LARGE SCALE GENOMIC DNA]</scope>
</reference>
<accession>A0ABQ6MRU2</accession>
<evidence type="ECO:0000313" key="2">
    <source>
        <dbReference type="EMBL" id="GMI31815.1"/>
    </source>
</evidence>
<evidence type="ECO:0000256" key="1">
    <source>
        <dbReference type="SAM" id="SignalP"/>
    </source>
</evidence>